<dbReference type="InterPro" id="IPR015421">
    <property type="entry name" value="PyrdxlP-dep_Trfase_major"/>
</dbReference>
<evidence type="ECO:0000259" key="1">
    <source>
        <dbReference type="Pfam" id="PF00155"/>
    </source>
</evidence>
<reference evidence="2" key="1">
    <citation type="submission" date="2013-03" db="EMBL/GenBank/DDBJ databases">
        <title>Immune-Related transcriptome of Coptotermes formosanus Shiraki workers: the defense mechanism.</title>
        <authorList>
            <person name="Hussain A."/>
            <person name="Li Y.F."/>
            <person name="Wen S.Y."/>
        </authorList>
    </citation>
    <scope>NUCLEOTIDE SEQUENCE</scope>
</reference>
<dbReference type="InterPro" id="IPR015422">
    <property type="entry name" value="PyrdxlP-dep_Trfase_small"/>
</dbReference>
<sequence length="296" mass="34637">MSDLFIKYHVPLHNSMEVSFTGIFQTSNVISLSQLTLQVLLLLQFLWQNQLSKTLNIIQIKMLGILFVIWPFSLDFIRKISDWEMELQSFLMSFQEFFLLVQRGEQVLQMQLILKFKEFVLMLVMSKLIKMKKKAKLTFFENPSVTDGHFVEIDELKKWIEEDSESTFIIDESFIFWIGKDWLKHSAISLIDQFVDRVIVISSWTKVLSCPGLRIGSVVSTPSIIEKIKSIQVPWSVNGFAQAFFIDALKQTSYLETMWNETPLMKKEMISLLKKINLSPNETSPLWIPYIFCECY</sequence>
<accession>R4V2M1</accession>
<dbReference type="SUPFAM" id="SSF53383">
    <property type="entry name" value="PLP-dependent transferases"/>
    <property type="match status" value="1"/>
</dbReference>
<dbReference type="Pfam" id="PF00155">
    <property type="entry name" value="Aminotran_1_2"/>
    <property type="match status" value="1"/>
</dbReference>
<dbReference type="AlphaFoldDB" id="R4V2M1"/>
<dbReference type="EMBL" id="KC741178">
    <property type="protein sequence ID" value="AGM33002.1"/>
    <property type="molecule type" value="mRNA"/>
</dbReference>
<dbReference type="InterPro" id="IPR015424">
    <property type="entry name" value="PyrdxlP-dep_Trfase"/>
</dbReference>
<dbReference type="InterPro" id="IPR004839">
    <property type="entry name" value="Aminotransferase_I/II_large"/>
</dbReference>
<evidence type="ECO:0000313" key="2">
    <source>
        <dbReference type="EMBL" id="AGM33002.1"/>
    </source>
</evidence>
<dbReference type="GO" id="GO:0008483">
    <property type="term" value="F:transaminase activity"/>
    <property type="evidence" value="ECO:0007669"/>
    <property type="project" value="UniProtKB-KW"/>
</dbReference>
<name>R4V2M1_COPFO</name>
<feature type="non-terminal residue" evidence="2">
    <location>
        <position position="296"/>
    </location>
</feature>
<dbReference type="PANTHER" id="PTHR43799">
    <property type="entry name" value="AMINOTRANSFERASE, PUTATIVE-RELATED"/>
    <property type="match status" value="1"/>
</dbReference>
<dbReference type="Gene3D" id="3.40.640.10">
    <property type="entry name" value="Type I PLP-dependent aspartate aminotransferase-like (Major domain)"/>
    <property type="match status" value="1"/>
</dbReference>
<keyword evidence="2" id="KW-0808">Transferase</keyword>
<proteinExistence type="evidence at transcript level"/>
<dbReference type="Gene3D" id="3.90.1150.10">
    <property type="entry name" value="Aspartate Aminotransferase, domain 1"/>
    <property type="match status" value="1"/>
</dbReference>
<dbReference type="PANTHER" id="PTHR43799:SF1">
    <property type="entry name" value="ASPARTATE AMINOTRANSFERASE"/>
    <property type="match status" value="1"/>
</dbReference>
<dbReference type="GO" id="GO:0030170">
    <property type="term" value="F:pyridoxal phosphate binding"/>
    <property type="evidence" value="ECO:0007669"/>
    <property type="project" value="InterPro"/>
</dbReference>
<keyword evidence="2" id="KW-0032">Aminotransferase</keyword>
<protein>
    <submittedName>
        <fullName evidence="2">Aspartate aminotransferase family protein</fullName>
    </submittedName>
</protein>
<feature type="domain" description="Aminotransferase class I/classII large" evidence="1">
    <location>
        <begin position="132"/>
        <end position="279"/>
    </location>
</feature>
<organism evidence="2">
    <name type="scientific">Coptotermes formosanus</name>
    <name type="common">Formosan subterranean termite</name>
    <dbReference type="NCBI Taxonomy" id="36987"/>
    <lineage>
        <taxon>Eukaryota</taxon>
        <taxon>Metazoa</taxon>
        <taxon>Ecdysozoa</taxon>
        <taxon>Arthropoda</taxon>
        <taxon>Hexapoda</taxon>
        <taxon>Insecta</taxon>
        <taxon>Pterygota</taxon>
        <taxon>Neoptera</taxon>
        <taxon>Polyneoptera</taxon>
        <taxon>Dictyoptera</taxon>
        <taxon>Blattodea</taxon>
        <taxon>Blattoidea</taxon>
        <taxon>Termitoidae</taxon>
        <taxon>Rhinotermitidae</taxon>
        <taxon>Coptotermes</taxon>
    </lineage>
</organism>